<dbReference type="EMBL" id="GDHC01010370">
    <property type="protein sequence ID" value="JAQ08259.1"/>
    <property type="molecule type" value="Transcribed_RNA"/>
</dbReference>
<organism evidence="1">
    <name type="scientific">Lygus hesperus</name>
    <name type="common">Western plant bug</name>
    <dbReference type="NCBI Taxonomy" id="30085"/>
    <lineage>
        <taxon>Eukaryota</taxon>
        <taxon>Metazoa</taxon>
        <taxon>Ecdysozoa</taxon>
        <taxon>Arthropoda</taxon>
        <taxon>Hexapoda</taxon>
        <taxon>Insecta</taxon>
        <taxon>Pterygota</taxon>
        <taxon>Neoptera</taxon>
        <taxon>Paraneoptera</taxon>
        <taxon>Hemiptera</taxon>
        <taxon>Heteroptera</taxon>
        <taxon>Panheteroptera</taxon>
        <taxon>Cimicomorpha</taxon>
        <taxon>Miridae</taxon>
        <taxon>Mirini</taxon>
        <taxon>Lygus</taxon>
    </lineage>
</organism>
<reference evidence="1" key="1">
    <citation type="journal article" date="2016" name="Gigascience">
        <title>De novo construction of an expanded transcriptome assembly for the western tarnished plant bug, Lygus hesperus.</title>
        <authorList>
            <person name="Tassone E.E."/>
            <person name="Geib S.M."/>
            <person name="Hall B."/>
            <person name="Fabrick J.A."/>
            <person name="Brent C.S."/>
            <person name="Hull J.J."/>
        </authorList>
    </citation>
    <scope>NUCLEOTIDE SEQUENCE</scope>
</reference>
<name>A0A146LLG0_LYGHE</name>
<proteinExistence type="predicted"/>
<sequence>DKTLLIHLSVFRENDNMKCVVAILAVALASQCLSAPVNDDYADLIQAVLAYAKQQLSEHDPMSLPDVKNEKIQDENVNLVMSQTNTQLSKASTFTVEEVSTNPTEMSAKIRVNIPEFIQSGLYEVSGTAYDRAVSGKGSIAVVLQDFDQSVDATFVNPDTSLQLSSLTLNYDLSNVNVTVTGLNIAGMTPAQVQQFISQDFTAMIMGQKAQVEKLTAAVAMSKINELIAGKTLAEVVAWVKSQIHQ</sequence>
<dbReference type="Gene3D" id="3.15.10.30">
    <property type="entry name" value="Haemolymph juvenile hormone binding protein"/>
    <property type="match status" value="1"/>
</dbReference>
<feature type="non-terminal residue" evidence="1">
    <location>
        <position position="1"/>
    </location>
</feature>
<gene>
    <name evidence="1" type="ORF">g.40133</name>
</gene>
<dbReference type="PANTHER" id="PTHR11008:SF41">
    <property type="entry name" value="RE70318P"/>
    <property type="match status" value="1"/>
</dbReference>
<protein>
    <submittedName>
        <fullName evidence="1">Uncharacterized protein</fullName>
    </submittedName>
</protein>
<dbReference type="PANTHER" id="PTHR11008">
    <property type="entry name" value="PROTEIN TAKEOUT-LIKE PROTEIN"/>
    <property type="match status" value="1"/>
</dbReference>
<dbReference type="SMART" id="SM00700">
    <property type="entry name" value="JHBP"/>
    <property type="match status" value="1"/>
</dbReference>
<dbReference type="InterPro" id="IPR038606">
    <property type="entry name" value="To_sf"/>
</dbReference>
<evidence type="ECO:0000313" key="1">
    <source>
        <dbReference type="EMBL" id="JAQ08259.1"/>
    </source>
</evidence>
<dbReference type="Pfam" id="PF06585">
    <property type="entry name" value="JHBP"/>
    <property type="match status" value="1"/>
</dbReference>
<dbReference type="InterPro" id="IPR010562">
    <property type="entry name" value="Haemolymph_juvenile_hormone-bd"/>
</dbReference>
<dbReference type="AlphaFoldDB" id="A0A146LLG0"/>
<accession>A0A146LLG0</accession>